<proteinExistence type="predicted"/>
<dbReference type="GO" id="GO:0016423">
    <property type="term" value="F:tRNA (guanine) methyltransferase activity"/>
    <property type="evidence" value="ECO:0007669"/>
    <property type="project" value="TreeGrafter"/>
</dbReference>
<dbReference type="InterPro" id="IPR000241">
    <property type="entry name" value="RlmKL-like_Mtase"/>
</dbReference>
<accession>A0A0G0F8B4</accession>
<comment type="caution">
    <text evidence="2">The sequence shown here is derived from an EMBL/GenBank/DDBJ whole genome shotgun (WGS) entry which is preliminary data.</text>
</comment>
<name>A0A0G0F8B4_9BACT</name>
<dbReference type="PANTHER" id="PTHR14911:SF13">
    <property type="entry name" value="TRNA (GUANINE(6)-N2)-METHYLTRANSFERASE THUMP3"/>
    <property type="match status" value="1"/>
</dbReference>
<dbReference type="SUPFAM" id="SSF53335">
    <property type="entry name" value="S-adenosyl-L-methionine-dependent methyltransferases"/>
    <property type="match status" value="1"/>
</dbReference>
<protein>
    <recommendedName>
        <fullName evidence="1">Ribosomal RNA large subunit methyltransferase K/L-like methyltransferase domain-containing protein</fullName>
    </recommendedName>
</protein>
<dbReference type="GO" id="GO:0030488">
    <property type="term" value="P:tRNA methylation"/>
    <property type="evidence" value="ECO:0007669"/>
    <property type="project" value="TreeGrafter"/>
</dbReference>
<dbReference type="AlphaFoldDB" id="A0A0G0F8B4"/>
<gene>
    <name evidence="2" type="ORF">US29_C0043G0007</name>
</gene>
<evidence type="ECO:0000313" key="3">
    <source>
        <dbReference type="Proteomes" id="UP000033886"/>
    </source>
</evidence>
<dbReference type="Proteomes" id="UP000033886">
    <property type="component" value="Unassembled WGS sequence"/>
</dbReference>
<evidence type="ECO:0000259" key="1">
    <source>
        <dbReference type="Pfam" id="PF01170"/>
    </source>
</evidence>
<feature type="domain" description="Ribosomal RNA large subunit methyltransferase K/L-like methyltransferase" evidence="1">
    <location>
        <begin position="189"/>
        <end position="270"/>
    </location>
</feature>
<dbReference type="InterPro" id="IPR029063">
    <property type="entry name" value="SAM-dependent_MTases_sf"/>
</dbReference>
<organism evidence="2 3">
    <name type="scientific">candidate division WS6 bacterium GW2011_GWF1_36_8</name>
    <dbReference type="NCBI Taxonomy" id="1619098"/>
    <lineage>
        <taxon>Bacteria</taxon>
        <taxon>Candidatus Dojkabacteria</taxon>
    </lineage>
</organism>
<sequence>MSKQYFFEAGSFQDLSYAELVSVFNLYGVSKDRIQRFTDKVFIVRDNEVSEEIIKKIFNRLGGFVRYGYLLDQVDTFLAEYIAKGTKVTFGVSVLGNSHKQDSIFLRKLSGELKDELKRNNVPSRFIRPLNREIELNAAQVLKNEIVEKGFELCIIKSENDEIYGCTMGVQDIESFAMRDYDRPFTDVKMGTLPPKLARMMVNLAGLKEGIVWDPFCGSGTIPVEAAVLGFDLLGSDIDEQALEYTEKNIEWASDKGLIGIIKYDVFHLDVKEPDNRTLAKLRKTPISAVVCEPYMGPPQRSTLFSGKAELFLARVEDLYRGLFDILQEVTHEGFIVVMIIPSYKTSWGWKTIGVRDIVGKRWEVLNTELSGGRDLKWSRKNSIITRNIFILRRK</sequence>
<dbReference type="PANTHER" id="PTHR14911">
    <property type="entry name" value="THUMP DOMAIN-CONTAINING"/>
    <property type="match status" value="1"/>
</dbReference>
<dbReference type="Pfam" id="PF01170">
    <property type="entry name" value="UPF0020"/>
    <property type="match status" value="1"/>
</dbReference>
<evidence type="ECO:0000313" key="2">
    <source>
        <dbReference type="EMBL" id="KKQ15478.1"/>
    </source>
</evidence>
<dbReference type="Gene3D" id="3.40.50.150">
    <property type="entry name" value="Vaccinia Virus protein VP39"/>
    <property type="match status" value="1"/>
</dbReference>
<dbReference type="EMBL" id="LBSK01000043">
    <property type="protein sequence ID" value="KKQ15478.1"/>
    <property type="molecule type" value="Genomic_DNA"/>
</dbReference>
<reference evidence="2 3" key="1">
    <citation type="journal article" date="2015" name="Nature">
        <title>rRNA introns, odd ribosomes, and small enigmatic genomes across a large radiation of phyla.</title>
        <authorList>
            <person name="Brown C.T."/>
            <person name="Hug L.A."/>
            <person name="Thomas B.C."/>
            <person name="Sharon I."/>
            <person name="Castelle C.J."/>
            <person name="Singh A."/>
            <person name="Wilkins M.J."/>
            <person name="Williams K.H."/>
            <person name="Banfield J.F."/>
        </authorList>
    </citation>
    <scope>NUCLEOTIDE SEQUENCE [LARGE SCALE GENOMIC DNA]</scope>
</reference>